<name>A0A4Q9H4D1_9BURK</name>
<feature type="domain" description="Ig-like SoxY" evidence="1">
    <location>
        <begin position="64"/>
        <end position="171"/>
    </location>
</feature>
<keyword evidence="3" id="KW-1185">Reference proteome</keyword>
<proteinExistence type="predicted"/>
<dbReference type="InterPro" id="IPR032711">
    <property type="entry name" value="SoxY"/>
</dbReference>
<organism evidence="2 3">
    <name type="scientific">Aquabacterium lacunae</name>
    <dbReference type="NCBI Taxonomy" id="2528630"/>
    <lineage>
        <taxon>Bacteria</taxon>
        <taxon>Pseudomonadati</taxon>
        <taxon>Pseudomonadota</taxon>
        <taxon>Betaproteobacteria</taxon>
        <taxon>Burkholderiales</taxon>
        <taxon>Aquabacterium</taxon>
    </lineage>
</organism>
<dbReference type="InterPro" id="IPR038162">
    <property type="entry name" value="SoxY_sf"/>
</dbReference>
<evidence type="ECO:0000313" key="3">
    <source>
        <dbReference type="Proteomes" id="UP000292120"/>
    </source>
</evidence>
<dbReference type="NCBIfam" id="TIGR04557">
    <property type="entry name" value="fuse_rel_SoxYZ"/>
    <property type="match status" value="1"/>
</dbReference>
<dbReference type="InterPro" id="IPR013783">
    <property type="entry name" value="Ig-like_fold"/>
</dbReference>
<dbReference type="SUPFAM" id="SSF81296">
    <property type="entry name" value="E set domains"/>
    <property type="match status" value="1"/>
</dbReference>
<evidence type="ECO:0000259" key="1">
    <source>
        <dbReference type="Pfam" id="PF13501"/>
    </source>
</evidence>
<dbReference type="InterPro" id="IPR030831">
    <property type="entry name" value="Fuse-rel_SoxYZ"/>
</dbReference>
<accession>A0A4Q9H4D1</accession>
<dbReference type="EMBL" id="SIXI01000001">
    <property type="protein sequence ID" value="TBO34611.1"/>
    <property type="molecule type" value="Genomic_DNA"/>
</dbReference>
<dbReference type="AlphaFoldDB" id="A0A4Q9H4D1"/>
<sequence length="288" mass="31324">MRRRLLKGLPLAGWLWGDAARAQAQARSRAHVAHVAHPAKAVRWPADPLASPSWPDLARQFTDGGPIVFSTRVLVQAPVHADDPLNVPVRIDAKALLGTAGMGGQRVRRIRVVADLNPVRHVLDFEPLQALPVLALRMRLEQASPVRALVQTDDGQWHVGGTQVGAAGGGCTAPGGARSDGSWQDTLGQVQARWFDNAQEGSRRLRLRVMHPMDTGLVPGVPAFYLETLTLTDARGQAACRLFLHEPVAENPLFTLEWPLATDTGQPGPWRVQGRDNNGLRIDQVLQS</sequence>
<dbReference type="Proteomes" id="UP000292120">
    <property type="component" value="Unassembled WGS sequence"/>
</dbReference>
<dbReference type="InterPro" id="IPR014756">
    <property type="entry name" value="Ig_E-set"/>
</dbReference>
<dbReference type="Gene3D" id="2.60.40.10">
    <property type="entry name" value="Immunoglobulins"/>
    <property type="match status" value="1"/>
</dbReference>
<dbReference type="Gene3D" id="2.60.40.2470">
    <property type="entry name" value="SoxY domain"/>
    <property type="match status" value="1"/>
</dbReference>
<comment type="caution">
    <text evidence="2">The sequence shown here is derived from an EMBL/GenBank/DDBJ whole genome shotgun (WGS) entry which is preliminary data.</text>
</comment>
<reference evidence="2 3" key="1">
    <citation type="submission" date="2019-02" db="EMBL/GenBank/DDBJ databases">
        <title>Aquabacterium sp. strain KMB7.</title>
        <authorList>
            <person name="Chen W.-M."/>
        </authorList>
    </citation>
    <scope>NUCLEOTIDE SEQUENCE [LARGE SCALE GENOMIC DNA]</scope>
    <source>
        <strain evidence="2 3">KMB7</strain>
    </source>
</reference>
<dbReference type="Pfam" id="PF13501">
    <property type="entry name" value="SoxY"/>
    <property type="match status" value="1"/>
</dbReference>
<protein>
    <submittedName>
        <fullName evidence="2">Quinoprotein dehydrogenase-associated SoxYZ-like carrier</fullName>
    </submittedName>
</protein>
<gene>
    <name evidence="2" type="ORF">EYS42_03500</name>
</gene>
<dbReference type="OrthoDB" id="5343309at2"/>
<evidence type="ECO:0000313" key="2">
    <source>
        <dbReference type="EMBL" id="TBO34611.1"/>
    </source>
</evidence>